<keyword evidence="3" id="KW-0328">Glycosyltransferase</keyword>
<evidence type="ECO:0000313" key="11">
    <source>
        <dbReference type="Proteomes" id="UP000191897"/>
    </source>
</evidence>
<evidence type="ECO:0000256" key="1">
    <source>
        <dbReference type="ARBA" id="ARBA00009437"/>
    </source>
</evidence>
<dbReference type="InterPro" id="IPR036320">
    <property type="entry name" value="Glycosyl_Trfase_fam3_N_dom_sf"/>
</dbReference>
<evidence type="ECO:0000259" key="9">
    <source>
        <dbReference type="PROSITE" id="PS50931"/>
    </source>
</evidence>
<organism evidence="10 11">
    <name type="scientific">Agrobacterium tumefaciens str. Kerr 14</name>
    <dbReference type="NCBI Taxonomy" id="1183424"/>
    <lineage>
        <taxon>Bacteria</taxon>
        <taxon>Pseudomonadati</taxon>
        <taxon>Pseudomonadota</taxon>
        <taxon>Alphaproteobacteria</taxon>
        <taxon>Hyphomicrobiales</taxon>
        <taxon>Rhizobiaceae</taxon>
        <taxon>Rhizobium/Agrobacterium group</taxon>
        <taxon>Agrobacterium</taxon>
        <taxon>Agrobacterium tumefaciens complex</taxon>
    </lineage>
</organism>
<evidence type="ECO:0000256" key="5">
    <source>
        <dbReference type="ARBA" id="ARBA00023015"/>
    </source>
</evidence>
<dbReference type="InterPro" id="IPR017459">
    <property type="entry name" value="Glycosyl_Trfase_fam3_N_dom"/>
</dbReference>
<evidence type="ECO:0000313" key="10">
    <source>
        <dbReference type="EMBL" id="CUX60055.1"/>
    </source>
</evidence>
<dbReference type="InterPro" id="IPR035902">
    <property type="entry name" value="Nuc_phospho_transferase"/>
</dbReference>
<proteinExistence type="inferred from homology"/>
<dbReference type="Gene3D" id="1.20.970.10">
    <property type="entry name" value="Transferase, Pyrimidine Nucleoside Phosphorylase, Chain C"/>
    <property type="match status" value="1"/>
</dbReference>
<dbReference type="RefSeq" id="WP_035212941.1">
    <property type="nucleotide sequence ID" value="NZ_LT009731.1"/>
</dbReference>
<evidence type="ECO:0000256" key="3">
    <source>
        <dbReference type="ARBA" id="ARBA00022676"/>
    </source>
</evidence>
<evidence type="ECO:0000256" key="6">
    <source>
        <dbReference type="ARBA" id="ARBA00023125"/>
    </source>
</evidence>
<sequence>MTTGKRKEEPASTTKPDRLGQLKLLVAFDALLREGSVSRAAAGMGLPTSSMSRILQQLRERYGDQLFLRTGQGLRPTPFAENMRLRIRSLAAEAENLIDYSQDRPEAPAALDKSGWEQPVLMKAPPLSLRPSVLLEGQPTPENIADRLARIGHNADPQHRLAKYIATSAMGIGNSRPLAQDEAMDALSIILEGDADPIQIGALLATMHYRGVTAAELAGFIEAMWQHIERDRQQPAAADLDWPAYMSPKHRDAPWFLHSARLVSMAGYSVLLHGHVGQGENGGKLELAAQACGIPLCHSLSQAAEATSSERIAYLPIGGLSLQFQSLLGLHGILEMRLPLNTVVHLLNPLRARSTIIGVARPSYQELHRDTARLLSVENLAILGNTRDFAQFTPFRTTRIFGLSKGRDIEFLIPAREAPPAEMPTMFTTFEYWRAVWTGAARDERAETIIISTAAIALMLVNDMTLPFEETYARSLRLWNDRARNLANA</sequence>
<keyword evidence="6" id="KW-0238">DNA-binding</keyword>
<evidence type="ECO:0000256" key="7">
    <source>
        <dbReference type="ARBA" id="ARBA00023159"/>
    </source>
</evidence>
<dbReference type="SUPFAM" id="SSF47648">
    <property type="entry name" value="Nucleoside phosphorylase/phosphoribosyltransferase N-terminal domain"/>
    <property type="match status" value="1"/>
</dbReference>
<keyword evidence="7" id="KW-0010">Activator</keyword>
<comment type="similarity">
    <text evidence="1">Belongs to the LysR transcriptional regulatory family.</text>
</comment>
<accession>A0A1S7RZW9</accession>
<evidence type="ECO:0000256" key="8">
    <source>
        <dbReference type="ARBA" id="ARBA00023163"/>
    </source>
</evidence>
<feature type="domain" description="HTH lysR-type" evidence="9">
    <location>
        <begin position="22"/>
        <end position="77"/>
    </location>
</feature>
<dbReference type="Gene3D" id="1.10.10.10">
    <property type="entry name" value="Winged helix-like DNA-binding domain superfamily/Winged helix DNA-binding domain"/>
    <property type="match status" value="1"/>
</dbReference>
<dbReference type="Pfam" id="PF00126">
    <property type="entry name" value="HTH_1"/>
    <property type="match status" value="1"/>
</dbReference>
<dbReference type="GO" id="GO:0003700">
    <property type="term" value="F:DNA-binding transcription factor activity"/>
    <property type="evidence" value="ECO:0007669"/>
    <property type="project" value="InterPro"/>
</dbReference>
<dbReference type="InterPro" id="IPR036388">
    <property type="entry name" value="WH-like_DNA-bd_sf"/>
</dbReference>
<dbReference type="InterPro" id="IPR000847">
    <property type="entry name" value="LysR_HTH_N"/>
</dbReference>
<dbReference type="EMBL" id="FBWC01000027">
    <property type="protein sequence ID" value="CUX60055.1"/>
    <property type="molecule type" value="Genomic_DNA"/>
</dbReference>
<dbReference type="InterPro" id="IPR036390">
    <property type="entry name" value="WH_DNA-bd_sf"/>
</dbReference>
<dbReference type="InterPro" id="IPR050389">
    <property type="entry name" value="LysR-type_TF"/>
</dbReference>
<dbReference type="Gene3D" id="3.40.1030.10">
    <property type="entry name" value="Nucleoside phosphorylase/phosphoribosyltransferase catalytic domain"/>
    <property type="match status" value="1"/>
</dbReference>
<protein>
    <submittedName>
        <fullName evidence="10">Putative bifunctional protein, glycosyl transferase family 3 domain, LysR-type transcriptional regulator domain</fullName>
    </submittedName>
</protein>
<keyword evidence="2" id="KW-0536">Nodulation</keyword>
<name>A0A1S7RZW9_AGRTU</name>
<dbReference type="AlphaFoldDB" id="A0A1S7RZW9"/>
<dbReference type="Pfam" id="PF02885">
    <property type="entry name" value="Glycos_trans_3N"/>
    <property type="match status" value="1"/>
</dbReference>
<reference evidence="10 11" key="1">
    <citation type="submission" date="2016-01" db="EMBL/GenBank/DDBJ databases">
        <authorList>
            <person name="Oliw E.H."/>
        </authorList>
    </citation>
    <scope>NUCLEOTIDE SEQUENCE [LARGE SCALE GENOMIC DNA]</scope>
    <source>
        <strain evidence="10 11">Kerr 14</strain>
    </source>
</reference>
<dbReference type="Proteomes" id="UP000191897">
    <property type="component" value="Unassembled WGS sequence"/>
</dbReference>
<keyword evidence="5" id="KW-0805">Transcription regulation</keyword>
<dbReference type="NCBIfam" id="NF006564">
    <property type="entry name" value="PRK09071.1"/>
    <property type="match status" value="1"/>
</dbReference>
<dbReference type="SUPFAM" id="SSF46785">
    <property type="entry name" value="Winged helix' DNA-binding domain"/>
    <property type="match status" value="1"/>
</dbReference>
<dbReference type="PROSITE" id="PS50931">
    <property type="entry name" value="HTH_LYSR"/>
    <property type="match status" value="1"/>
</dbReference>
<gene>
    <name evidence="10" type="ORF">AGR4C_Lc50394</name>
</gene>
<keyword evidence="8" id="KW-0804">Transcription</keyword>
<evidence type="ECO:0000256" key="2">
    <source>
        <dbReference type="ARBA" id="ARBA00022458"/>
    </source>
</evidence>
<dbReference type="SUPFAM" id="SSF52418">
    <property type="entry name" value="Nucleoside phosphorylase/phosphoribosyltransferase catalytic domain"/>
    <property type="match status" value="1"/>
</dbReference>
<dbReference type="PANTHER" id="PTHR30118:SF15">
    <property type="entry name" value="TRANSCRIPTIONAL REGULATORY PROTEIN"/>
    <property type="match status" value="1"/>
</dbReference>
<dbReference type="GO" id="GO:0016757">
    <property type="term" value="F:glycosyltransferase activity"/>
    <property type="evidence" value="ECO:0007669"/>
    <property type="project" value="UniProtKB-KW"/>
</dbReference>
<dbReference type="GO" id="GO:0003677">
    <property type="term" value="F:DNA binding"/>
    <property type="evidence" value="ECO:0007669"/>
    <property type="project" value="UniProtKB-KW"/>
</dbReference>
<evidence type="ECO:0000256" key="4">
    <source>
        <dbReference type="ARBA" id="ARBA00022679"/>
    </source>
</evidence>
<dbReference type="PANTHER" id="PTHR30118">
    <property type="entry name" value="HTH-TYPE TRANSCRIPTIONAL REGULATOR LEUO-RELATED"/>
    <property type="match status" value="1"/>
</dbReference>
<keyword evidence="4 10" id="KW-0808">Transferase</keyword>